<dbReference type="RefSeq" id="WP_082772913.1">
    <property type="nucleotide sequence ID" value="NZ_BPQO01000053.1"/>
</dbReference>
<proteinExistence type="predicted"/>
<dbReference type="AlphaFoldDB" id="A0AAV4ZVV0"/>
<gene>
    <name evidence="1" type="ORF">BHAOGJBA_6216</name>
</gene>
<organism evidence="1 2">
    <name type="scientific">Methylobacterium hispanicum</name>
    <dbReference type="NCBI Taxonomy" id="270350"/>
    <lineage>
        <taxon>Bacteria</taxon>
        <taxon>Pseudomonadati</taxon>
        <taxon>Pseudomonadota</taxon>
        <taxon>Alphaproteobacteria</taxon>
        <taxon>Hyphomicrobiales</taxon>
        <taxon>Methylobacteriaceae</taxon>
        <taxon>Methylobacterium</taxon>
    </lineage>
</organism>
<evidence type="ECO:0000313" key="1">
    <source>
        <dbReference type="EMBL" id="GJD92660.1"/>
    </source>
</evidence>
<reference evidence="1" key="1">
    <citation type="journal article" date="2016" name="Front. Microbiol.">
        <title>Genome Sequence of the Piezophilic, Mesophilic Sulfate-Reducing Bacterium Desulfovibrio indicus J2T.</title>
        <authorList>
            <person name="Cao J."/>
            <person name="Maignien L."/>
            <person name="Shao Z."/>
            <person name="Alain K."/>
            <person name="Jebbar M."/>
        </authorList>
    </citation>
    <scope>NUCLEOTIDE SEQUENCE</scope>
    <source>
        <strain evidence="1">DSM 16372</strain>
    </source>
</reference>
<accession>A0AAV4ZVV0</accession>
<keyword evidence="2" id="KW-1185">Reference proteome</keyword>
<name>A0AAV4ZVV0_9HYPH</name>
<evidence type="ECO:0000313" key="2">
    <source>
        <dbReference type="Proteomes" id="UP001055247"/>
    </source>
</evidence>
<sequence length="69" mass="7600">MANENERGETAANLAERLEGTNTLLAEWAACATQNSPSLIERFEAMGYAVRGKSHDEVAEVLRRPPERA</sequence>
<dbReference type="Proteomes" id="UP001055247">
    <property type="component" value="Unassembled WGS sequence"/>
</dbReference>
<reference evidence="1" key="2">
    <citation type="submission" date="2021-08" db="EMBL/GenBank/DDBJ databases">
        <authorList>
            <person name="Tani A."/>
            <person name="Ola A."/>
            <person name="Ogura Y."/>
            <person name="Katsura K."/>
            <person name="Hayashi T."/>
        </authorList>
    </citation>
    <scope>NUCLEOTIDE SEQUENCE</scope>
    <source>
        <strain evidence="1">DSM 16372</strain>
    </source>
</reference>
<dbReference type="EMBL" id="BPQO01000053">
    <property type="protein sequence ID" value="GJD92660.1"/>
    <property type="molecule type" value="Genomic_DNA"/>
</dbReference>
<comment type="caution">
    <text evidence="1">The sequence shown here is derived from an EMBL/GenBank/DDBJ whole genome shotgun (WGS) entry which is preliminary data.</text>
</comment>
<protein>
    <submittedName>
        <fullName evidence="1">Uncharacterized protein</fullName>
    </submittedName>
</protein>